<proteinExistence type="predicted"/>
<reference evidence="1 2" key="1">
    <citation type="journal article" date="2019" name="Sci. Rep.">
        <title>Orb-weaving spider Araneus ventricosus genome elucidates the spidroin gene catalogue.</title>
        <authorList>
            <person name="Kono N."/>
            <person name="Nakamura H."/>
            <person name="Ohtoshi R."/>
            <person name="Moran D.A.P."/>
            <person name="Shinohara A."/>
            <person name="Yoshida Y."/>
            <person name="Fujiwara M."/>
            <person name="Mori M."/>
            <person name="Tomita M."/>
            <person name="Arakawa K."/>
        </authorList>
    </citation>
    <scope>NUCLEOTIDE SEQUENCE [LARGE SCALE GENOMIC DNA]</scope>
</reference>
<dbReference type="AlphaFoldDB" id="A0A4Y2HX21"/>
<dbReference type="OrthoDB" id="6468395at2759"/>
<evidence type="ECO:0000313" key="2">
    <source>
        <dbReference type="Proteomes" id="UP000499080"/>
    </source>
</evidence>
<accession>A0A4Y2HX21</accession>
<sequence length="116" mass="13391">MSGATTEEHVLRGKRSSYKHRAVRPLQSAAPYAKCMSASSTFEYSSYCLGKRLANADFQRDRCSRNIPFNALYRMTKAFRTLQCYTILIRLCDPCKFIALVVNHPVYIKYIFKYNG</sequence>
<organism evidence="1 2">
    <name type="scientific">Araneus ventricosus</name>
    <name type="common">Orbweaver spider</name>
    <name type="synonym">Epeira ventricosa</name>
    <dbReference type="NCBI Taxonomy" id="182803"/>
    <lineage>
        <taxon>Eukaryota</taxon>
        <taxon>Metazoa</taxon>
        <taxon>Ecdysozoa</taxon>
        <taxon>Arthropoda</taxon>
        <taxon>Chelicerata</taxon>
        <taxon>Arachnida</taxon>
        <taxon>Araneae</taxon>
        <taxon>Araneomorphae</taxon>
        <taxon>Entelegynae</taxon>
        <taxon>Araneoidea</taxon>
        <taxon>Araneidae</taxon>
        <taxon>Araneus</taxon>
    </lineage>
</organism>
<evidence type="ECO:0000313" key="1">
    <source>
        <dbReference type="EMBL" id="GBM69853.1"/>
    </source>
</evidence>
<gene>
    <name evidence="1" type="ORF">AVEN_198555_1</name>
</gene>
<name>A0A4Y2HX21_ARAVE</name>
<protein>
    <submittedName>
        <fullName evidence="1">Uncharacterized protein</fullName>
    </submittedName>
</protein>
<comment type="caution">
    <text evidence="1">The sequence shown here is derived from an EMBL/GenBank/DDBJ whole genome shotgun (WGS) entry which is preliminary data.</text>
</comment>
<dbReference type="EMBL" id="BGPR01002216">
    <property type="protein sequence ID" value="GBM69853.1"/>
    <property type="molecule type" value="Genomic_DNA"/>
</dbReference>
<dbReference type="Proteomes" id="UP000499080">
    <property type="component" value="Unassembled WGS sequence"/>
</dbReference>
<keyword evidence="2" id="KW-1185">Reference proteome</keyword>